<feature type="transmembrane region" description="Helical" evidence="6">
    <location>
        <begin position="441"/>
        <end position="458"/>
    </location>
</feature>
<dbReference type="OrthoDB" id="8274074at2"/>
<sequence length="511" mass="53584">MPDATENDESSQTAIDDARVLRGLGYKQELSRRLSGFSNFAISFSIICILAGGVSSFHLGLSSVGGASIGLGWPLVALFSMAVAATMGQLASAFPTAGGLYHWAAILGGRGWGWATAWFNLAGLVTVLAAINVGTYRFAATALGVGHGDADSWGEHLVQSLVVIGITGSQAAINHLGIGVTAKLTDFSGYWILLVSAVLVGCLLWFAPGLEFARLITFQNFSGEAGGGVWPRTDQMAMLFALGALLPAYTITGFDASAHASEETVGATEMVPRGIVRSVLISGIAGWALLSAVVLAAPSVVEAANQGEGAFLWILRSALPGWLALGLSAGIVVSQYLCGLATVTSASRMAFAFARDGGLPFSTAVRWVCPKRRSPAVAIWLVSSAAVLFTVYTPVYSTITAVCTILLYLSYVLPSVLGALAYGRTWTVMGPWRLGRWYRPLAWLSAAGCGGLIVIGMQQPNERSLWVVGGMAAILAVVWFAGERNRFPGPPVSLRTHAEAPRIEIPANATS</sequence>
<evidence type="ECO:0000256" key="6">
    <source>
        <dbReference type="SAM" id="Phobius"/>
    </source>
</evidence>
<dbReference type="InterPro" id="IPR002293">
    <property type="entry name" value="AA/rel_permease1"/>
</dbReference>
<feature type="transmembrane region" description="Helical" evidence="6">
    <location>
        <begin position="321"/>
        <end position="343"/>
    </location>
</feature>
<dbReference type="Pfam" id="PF13520">
    <property type="entry name" value="AA_permease_2"/>
    <property type="match status" value="1"/>
</dbReference>
<organism evidence="7 8">
    <name type="scientific">Paludisphaera borealis</name>
    <dbReference type="NCBI Taxonomy" id="1387353"/>
    <lineage>
        <taxon>Bacteria</taxon>
        <taxon>Pseudomonadati</taxon>
        <taxon>Planctomycetota</taxon>
        <taxon>Planctomycetia</taxon>
        <taxon>Isosphaerales</taxon>
        <taxon>Isosphaeraceae</taxon>
        <taxon>Paludisphaera</taxon>
    </lineage>
</organism>
<feature type="transmembrane region" description="Helical" evidence="6">
    <location>
        <begin position="71"/>
        <end position="91"/>
    </location>
</feature>
<dbReference type="KEGG" id="pbor:BSF38_04919"/>
<accession>A0A1U7CWP4</accession>
<dbReference type="Gene3D" id="1.20.1740.10">
    <property type="entry name" value="Amino acid/polyamine transporter I"/>
    <property type="match status" value="1"/>
</dbReference>
<feature type="transmembrane region" description="Helical" evidence="6">
    <location>
        <begin position="236"/>
        <end position="258"/>
    </location>
</feature>
<reference evidence="8" key="1">
    <citation type="submission" date="2016-12" db="EMBL/GenBank/DDBJ databases">
        <title>Comparative genomics of four Isosphaeraceae planctomycetes: a common pool of plasmids and glycoside hydrolase genes.</title>
        <authorList>
            <person name="Ivanova A."/>
        </authorList>
    </citation>
    <scope>NUCLEOTIDE SEQUENCE [LARGE SCALE GENOMIC DNA]</scope>
    <source>
        <strain evidence="8">PX4</strain>
    </source>
</reference>
<name>A0A1U7CWP4_9BACT</name>
<feature type="transmembrane region" description="Helical" evidence="6">
    <location>
        <begin position="399"/>
        <end position="420"/>
    </location>
</feature>
<dbReference type="GO" id="GO:0016020">
    <property type="term" value="C:membrane"/>
    <property type="evidence" value="ECO:0007669"/>
    <property type="project" value="UniProtKB-SubCell"/>
</dbReference>
<dbReference type="EMBL" id="CP019082">
    <property type="protein sequence ID" value="APW63355.1"/>
    <property type="molecule type" value="Genomic_DNA"/>
</dbReference>
<feature type="transmembrane region" description="Helical" evidence="6">
    <location>
        <begin position="112"/>
        <end position="136"/>
    </location>
</feature>
<dbReference type="PANTHER" id="PTHR45649:SF26">
    <property type="entry name" value="OS04G0435100 PROTEIN"/>
    <property type="match status" value="1"/>
</dbReference>
<keyword evidence="8" id="KW-1185">Reference proteome</keyword>
<dbReference type="AlphaFoldDB" id="A0A1U7CWP4"/>
<dbReference type="PIRSF" id="PIRSF006060">
    <property type="entry name" value="AA_transporter"/>
    <property type="match status" value="1"/>
</dbReference>
<dbReference type="STRING" id="1387353.BSF38_04919"/>
<evidence type="ECO:0000256" key="5">
    <source>
        <dbReference type="ARBA" id="ARBA00023136"/>
    </source>
</evidence>
<evidence type="ECO:0000256" key="2">
    <source>
        <dbReference type="ARBA" id="ARBA00022448"/>
    </source>
</evidence>
<proteinExistence type="predicted"/>
<feature type="transmembrane region" description="Helical" evidence="6">
    <location>
        <begin position="37"/>
        <end position="59"/>
    </location>
</feature>
<evidence type="ECO:0000256" key="1">
    <source>
        <dbReference type="ARBA" id="ARBA00004141"/>
    </source>
</evidence>
<comment type="subcellular location">
    <subcellularLocation>
        <location evidence="1">Membrane</location>
        <topology evidence="1">Multi-pass membrane protein</topology>
    </subcellularLocation>
</comment>
<protein>
    <submittedName>
        <fullName evidence="7">Putative amino acid permease YhdG</fullName>
    </submittedName>
</protein>
<keyword evidence="4 6" id="KW-1133">Transmembrane helix</keyword>
<gene>
    <name evidence="7" type="primary">yhdG_2</name>
    <name evidence="7" type="ORF">BSF38_04919</name>
</gene>
<evidence type="ECO:0000256" key="4">
    <source>
        <dbReference type="ARBA" id="ARBA00022989"/>
    </source>
</evidence>
<evidence type="ECO:0000313" key="8">
    <source>
        <dbReference type="Proteomes" id="UP000186309"/>
    </source>
</evidence>
<dbReference type="Proteomes" id="UP000186309">
    <property type="component" value="Chromosome"/>
</dbReference>
<evidence type="ECO:0000313" key="7">
    <source>
        <dbReference type="EMBL" id="APW63355.1"/>
    </source>
</evidence>
<dbReference type="GO" id="GO:0022857">
    <property type="term" value="F:transmembrane transporter activity"/>
    <property type="evidence" value="ECO:0007669"/>
    <property type="project" value="InterPro"/>
</dbReference>
<feature type="transmembrane region" description="Helical" evidence="6">
    <location>
        <begin position="464"/>
        <end position="482"/>
    </location>
</feature>
<keyword evidence="3 6" id="KW-0812">Transmembrane</keyword>
<dbReference type="PANTHER" id="PTHR45649">
    <property type="entry name" value="AMINO-ACID PERMEASE BAT1"/>
    <property type="match status" value="1"/>
</dbReference>
<evidence type="ECO:0000256" key="3">
    <source>
        <dbReference type="ARBA" id="ARBA00022692"/>
    </source>
</evidence>
<keyword evidence="2" id="KW-0813">Transport</keyword>
<feature type="transmembrane region" description="Helical" evidence="6">
    <location>
        <begin position="376"/>
        <end position="393"/>
    </location>
</feature>
<feature type="transmembrane region" description="Helical" evidence="6">
    <location>
        <begin position="279"/>
        <end position="301"/>
    </location>
</feature>
<dbReference type="RefSeq" id="WP_083713409.1">
    <property type="nucleotide sequence ID" value="NZ_CP019082.1"/>
</dbReference>
<keyword evidence="5 6" id="KW-0472">Membrane</keyword>
<feature type="transmembrane region" description="Helical" evidence="6">
    <location>
        <begin position="189"/>
        <end position="207"/>
    </location>
</feature>